<feature type="compositionally biased region" description="Polar residues" evidence="1">
    <location>
        <begin position="195"/>
        <end position="206"/>
    </location>
</feature>
<dbReference type="OrthoDB" id="3230534at2759"/>
<feature type="region of interest" description="Disordered" evidence="1">
    <location>
        <begin position="21"/>
        <end position="261"/>
    </location>
</feature>
<name>A0A4S8MU51_DENBC</name>
<proteinExistence type="predicted"/>
<feature type="compositionally biased region" description="Basic and acidic residues" evidence="1">
    <location>
        <begin position="423"/>
        <end position="448"/>
    </location>
</feature>
<feature type="compositionally biased region" description="Pro residues" evidence="1">
    <location>
        <begin position="562"/>
        <end position="572"/>
    </location>
</feature>
<sequence length="1290" mass="142341">MDAATIPRLRVQRDFQSTAYDYSGSVAGPSRFPGNASDVPHDSQDNMTDDNDDDTPKLYASTKLPSTSFSESAEETPAARLKAVLSRVSNSSSRSKAPESATPSSASTVDLESEFDIPEIGSSMPSLARESLKDLFSRALREPGDTPQKMSRTRPRRNSIDTSEFESSPRVEKIQRERSIAKGKQKSFSDDETENSISNHSKTSAASMFDSLRERLSSSSQRTKSEFQPFPKHDGDTSADTITFPVDLDSSRATPPVATSTPLHSLRISLNSRFESNLMEQDSEMREAMAGADSFEFSQEPKIPVYLPPRNGRGDHSVDKNANLRQQSHANDFRSQSISGSSSHSSHHHHGHLHTHSDVISTDTHVREHDWNKHHPVVRSNTPDVSHRRHSPGQPMSPTTDTGSRTLSRKSSSASLLSIESGRSSRAESIKYRPEHETDRNHDLERSWNKPRPRTVSRPSSAIGLPDPSPRSRTHSVTSRPDSRLSTHSPRLIHSRHNSHSSNSSRASSPNGSFRSSGGEKEIEEEFKAEVNHERERNWNSPHPVWYTHTSIHGPPSRSSSPLPPSPSPVPSSPGHIRTRAESLRSLKSPSFHASRDTPTKSPGGRSLSFTRPTLSSESKISPHSVRFRRTSSTSLRVEDLSDRPSSPLPSIKDKLKKAEKSLPFPQSQIPSATSVNDSKKSVSPRHSRTLSSPSPSPRPSSRRNPESSRASHIPVWTPSKPSKILFPSSPSKDPPERGPSARDIPSVVLNEPAEGRDSKDELTETDKEEDGMAIEKTPTLRAALSLPSESSSPVRTSSIEERRLSKLITSPPSPPPSPPSEDPSMPSTPPHRTSFNTSKVEFQTPSPPKGGLPDLPGPPSESSENSEDVTDDITPVHMNGNLSNMKTPKPPGGWFTPAPSRQNGLLRAQSLPEEETTTESGLATPVASLSRSHSVPPQTPALPGAWMATPYRKSVRFDQQDTSMETETSTAETTSDSRGEYNPLTPEPDSEDETPVMPVQAIETGLKVTASVATKVEDVAPSPVTPPDSTPSTQLRNSRKEKSIIRMVDEFGRERPVGELMEEKKHFPRESPRKNRNTIRLVDSMGHAINESTSMEQSSELENIPLTRTQALERVRKGLSDLAQGFDIQESNNAQDHHDRVKKLNDVSQTAREKRERLAQGLLVAEAEMKSKLAASRVKSTYSVPLSYRAHGFLRSWIFWGIVQVVIIIVMLKKADTEAKRLYLTRYYDPFYSDLYVLPDAQSCSSLSVIETLWQRGFLATIGNILHCWSGWDVSDDAAVRSGFSWPLT</sequence>
<feature type="region of interest" description="Disordered" evidence="1">
    <location>
        <begin position="1019"/>
        <end position="1040"/>
    </location>
</feature>
<feature type="compositionally biased region" description="Basic residues" evidence="1">
    <location>
        <begin position="345"/>
        <end position="354"/>
    </location>
</feature>
<keyword evidence="4" id="KW-1185">Reference proteome</keyword>
<feature type="compositionally biased region" description="Basic and acidic residues" evidence="1">
    <location>
        <begin position="130"/>
        <end position="144"/>
    </location>
</feature>
<gene>
    <name evidence="3" type="ORF">K435DRAFT_743345</name>
</gene>
<reference evidence="3 4" key="1">
    <citation type="journal article" date="2019" name="Nat. Ecol. Evol.">
        <title>Megaphylogeny resolves global patterns of mushroom evolution.</title>
        <authorList>
            <person name="Varga T."/>
            <person name="Krizsan K."/>
            <person name="Foldi C."/>
            <person name="Dima B."/>
            <person name="Sanchez-Garcia M."/>
            <person name="Sanchez-Ramirez S."/>
            <person name="Szollosi G.J."/>
            <person name="Szarkandi J.G."/>
            <person name="Papp V."/>
            <person name="Albert L."/>
            <person name="Andreopoulos W."/>
            <person name="Angelini C."/>
            <person name="Antonin V."/>
            <person name="Barry K.W."/>
            <person name="Bougher N.L."/>
            <person name="Buchanan P."/>
            <person name="Buyck B."/>
            <person name="Bense V."/>
            <person name="Catcheside P."/>
            <person name="Chovatia M."/>
            <person name="Cooper J."/>
            <person name="Damon W."/>
            <person name="Desjardin D."/>
            <person name="Finy P."/>
            <person name="Geml J."/>
            <person name="Haridas S."/>
            <person name="Hughes K."/>
            <person name="Justo A."/>
            <person name="Karasinski D."/>
            <person name="Kautmanova I."/>
            <person name="Kiss B."/>
            <person name="Kocsube S."/>
            <person name="Kotiranta H."/>
            <person name="LaButti K.M."/>
            <person name="Lechner B.E."/>
            <person name="Liimatainen K."/>
            <person name="Lipzen A."/>
            <person name="Lukacs Z."/>
            <person name="Mihaltcheva S."/>
            <person name="Morgado L.N."/>
            <person name="Niskanen T."/>
            <person name="Noordeloos M.E."/>
            <person name="Ohm R.A."/>
            <person name="Ortiz-Santana B."/>
            <person name="Ovrebo C."/>
            <person name="Racz N."/>
            <person name="Riley R."/>
            <person name="Savchenko A."/>
            <person name="Shiryaev A."/>
            <person name="Soop K."/>
            <person name="Spirin V."/>
            <person name="Szebenyi C."/>
            <person name="Tomsovsky M."/>
            <person name="Tulloss R.E."/>
            <person name="Uehling J."/>
            <person name="Grigoriev I.V."/>
            <person name="Vagvolgyi C."/>
            <person name="Papp T."/>
            <person name="Martin F.M."/>
            <person name="Miettinen O."/>
            <person name="Hibbett D.S."/>
            <person name="Nagy L.G."/>
        </authorList>
    </citation>
    <scope>NUCLEOTIDE SEQUENCE [LARGE SCALE GENOMIC DNA]</scope>
    <source>
        <strain evidence="3 4">CBS 962.96</strain>
    </source>
</reference>
<keyword evidence="2" id="KW-1133">Transmembrane helix</keyword>
<evidence type="ECO:0000256" key="1">
    <source>
        <dbReference type="SAM" id="MobiDB-lite"/>
    </source>
</evidence>
<feature type="compositionally biased region" description="Basic and acidic residues" evidence="1">
    <location>
        <begin position="167"/>
        <end position="180"/>
    </location>
</feature>
<feature type="transmembrane region" description="Helical" evidence="2">
    <location>
        <begin position="1194"/>
        <end position="1213"/>
    </location>
</feature>
<feature type="compositionally biased region" description="Polar residues" evidence="1">
    <location>
        <begin position="323"/>
        <end position="334"/>
    </location>
</feature>
<feature type="compositionally biased region" description="Basic and acidic residues" evidence="1">
    <location>
        <begin position="518"/>
        <end position="538"/>
    </location>
</feature>
<feature type="compositionally biased region" description="Low complexity" evidence="1">
    <location>
        <begin position="500"/>
        <end position="517"/>
    </location>
</feature>
<evidence type="ECO:0000313" key="4">
    <source>
        <dbReference type="Proteomes" id="UP000297245"/>
    </source>
</evidence>
<accession>A0A4S8MU51</accession>
<evidence type="ECO:0000256" key="2">
    <source>
        <dbReference type="SAM" id="Phobius"/>
    </source>
</evidence>
<dbReference type="Proteomes" id="UP000297245">
    <property type="component" value="Unassembled WGS sequence"/>
</dbReference>
<feature type="compositionally biased region" description="Pro residues" evidence="1">
    <location>
        <begin position="846"/>
        <end position="860"/>
    </location>
</feature>
<feature type="region of interest" description="Disordered" evidence="1">
    <location>
        <begin position="371"/>
        <end position="996"/>
    </location>
</feature>
<feature type="compositionally biased region" description="Polar residues" evidence="1">
    <location>
        <begin position="928"/>
        <end position="937"/>
    </location>
</feature>
<feature type="compositionally biased region" description="Polar residues" evidence="1">
    <location>
        <begin position="394"/>
        <end position="403"/>
    </location>
</feature>
<feature type="compositionally biased region" description="Polar residues" evidence="1">
    <location>
        <begin position="832"/>
        <end position="845"/>
    </location>
</feature>
<organism evidence="3 4">
    <name type="scientific">Dendrothele bispora (strain CBS 962.96)</name>
    <dbReference type="NCBI Taxonomy" id="1314807"/>
    <lineage>
        <taxon>Eukaryota</taxon>
        <taxon>Fungi</taxon>
        <taxon>Dikarya</taxon>
        <taxon>Basidiomycota</taxon>
        <taxon>Agaricomycotina</taxon>
        <taxon>Agaricomycetes</taxon>
        <taxon>Agaricomycetidae</taxon>
        <taxon>Agaricales</taxon>
        <taxon>Agaricales incertae sedis</taxon>
        <taxon>Dendrothele</taxon>
    </lineage>
</organism>
<feature type="compositionally biased region" description="Basic and acidic residues" evidence="1">
    <location>
        <begin position="754"/>
        <end position="766"/>
    </location>
</feature>
<keyword evidence="2" id="KW-0812">Transmembrane</keyword>
<protein>
    <submittedName>
        <fullName evidence="3">Uncharacterized protein</fullName>
    </submittedName>
</protein>
<feature type="region of interest" description="Disordered" evidence="1">
    <location>
        <begin position="280"/>
        <end position="356"/>
    </location>
</feature>
<feature type="compositionally biased region" description="Polar residues" evidence="1">
    <location>
        <begin position="665"/>
        <end position="677"/>
    </location>
</feature>
<feature type="compositionally biased region" description="Pro residues" evidence="1">
    <location>
        <begin position="812"/>
        <end position="830"/>
    </location>
</feature>
<keyword evidence="2" id="KW-0472">Membrane</keyword>
<feature type="compositionally biased region" description="Low complexity" evidence="1">
    <location>
        <begin position="404"/>
        <end position="422"/>
    </location>
</feature>
<feature type="compositionally biased region" description="Low complexity" evidence="1">
    <location>
        <begin position="963"/>
        <end position="975"/>
    </location>
</feature>
<feature type="compositionally biased region" description="Low complexity" evidence="1">
    <location>
        <begin position="335"/>
        <end position="344"/>
    </location>
</feature>
<dbReference type="EMBL" id="ML179041">
    <property type="protein sequence ID" value="THV06773.1"/>
    <property type="molecule type" value="Genomic_DNA"/>
</dbReference>
<feature type="compositionally biased region" description="Low complexity" evidence="1">
    <location>
        <begin position="86"/>
        <end position="108"/>
    </location>
</feature>
<feature type="compositionally biased region" description="Basic and acidic residues" evidence="1">
    <location>
        <begin position="652"/>
        <end position="661"/>
    </location>
</feature>
<feature type="compositionally biased region" description="Low complexity" evidence="1">
    <location>
        <begin position="782"/>
        <end position="798"/>
    </location>
</feature>
<feature type="compositionally biased region" description="Polar residues" evidence="1">
    <location>
        <begin position="608"/>
        <end position="622"/>
    </location>
</feature>
<feature type="compositionally biased region" description="Polar residues" evidence="1">
    <location>
        <begin position="475"/>
        <end position="489"/>
    </location>
</feature>
<evidence type="ECO:0000313" key="3">
    <source>
        <dbReference type="EMBL" id="THV06773.1"/>
    </source>
</evidence>
<feature type="compositionally biased region" description="Polar residues" evidence="1">
    <location>
        <begin position="251"/>
        <end position="261"/>
    </location>
</feature>